<feature type="transmembrane region" description="Helical" evidence="1">
    <location>
        <begin position="6"/>
        <end position="22"/>
    </location>
</feature>
<evidence type="ECO:0000256" key="1">
    <source>
        <dbReference type="SAM" id="Phobius"/>
    </source>
</evidence>
<accession>A0A645C5G1</accession>
<dbReference type="AlphaFoldDB" id="A0A645C5G1"/>
<feature type="transmembrane region" description="Helical" evidence="1">
    <location>
        <begin position="42"/>
        <end position="63"/>
    </location>
</feature>
<organism evidence="2">
    <name type="scientific">bioreactor metagenome</name>
    <dbReference type="NCBI Taxonomy" id="1076179"/>
    <lineage>
        <taxon>unclassified sequences</taxon>
        <taxon>metagenomes</taxon>
        <taxon>ecological metagenomes</taxon>
    </lineage>
</organism>
<dbReference type="EMBL" id="VSSQ01023554">
    <property type="protein sequence ID" value="MPM70573.1"/>
    <property type="molecule type" value="Genomic_DNA"/>
</dbReference>
<keyword evidence="1" id="KW-1133">Transmembrane helix</keyword>
<keyword evidence="1" id="KW-0812">Transmembrane</keyword>
<name>A0A645C5G1_9ZZZZ</name>
<dbReference type="Pfam" id="PF06612">
    <property type="entry name" value="DUF1146"/>
    <property type="match status" value="1"/>
</dbReference>
<protein>
    <recommendedName>
        <fullName evidence="3">DUF1146 domain-containing protein</fullName>
    </recommendedName>
</protein>
<gene>
    <name evidence="2" type="ORF">SDC9_117528</name>
</gene>
<keyword evidence="1" id="KW-0472">Membrane</keyword>
<comment type="caution">
    <text evidence="2">The sequence shown here is derived from an EMBL/GenBank/DDBJ whole genome shotgun (WGS) entry which is preliminary data.</text>
</comment>
<proteinExistence type="predicted"/>
<dbReference type="InterPro" id="IPR009526">
    <property type="entry name" value="DUF1146"/>
</dbReference>
<reference evidence="2" key="1">
    <citation type="submission" date="2019-08" db="EMBL/GenBank/DDBJ databases">
        <authorList>
            <person name="Kucharzyk K."/>
            <person name="Murdoch R.W."/>
            <person name="Higgins S."/>
            <person name="Loffler F."/>
        </authorList>
    </citation>
    <scope>NUCLEOTIDE SEQUENCE</scope>
</reference>
<evidence type="ECO:0008006" key="3">
    <source>
        <dbReference type="Google" id="ProtNLM"/>
    </source>
</evidence>
<sequence length="67" mass="7640">MLDFIIRLFVYLGCFVLSMYGLSSVNYEKFIRNGKVKQAQVLYLLVAMGIAKLAAEFLMNIAYKVIP</sequence>
<evidence type="ECO:0000313" key="2">
    <source>
        <dbReference type="EMBL" id="MPM70573.1"/>
    </source>
</evidence>